<reference evidence="3" key="1">
    <citation type="submission" date="2021-01" db="EMBL/GenBank/DDBJ databases">
        <authorList>
            <person name="Corre E."/>
            <person name="Pelletier E."/>
            <person name="Niang G."/>
            <person name="Scheremetjew M."/>
            <person name="Finn R."/>
            <person name="Kale V."/>
            <person name="Holt S."/>
            <person name="Cochrane G."/>
            <person name="Meng A."/>
            <person name="Brown T."/>
            <person name="Cohen L."/>
        </authorList>
    </citation>
    <scope>NUCLEOTIDE SEQUENCE</scope>
    <source>
        <strain evidence="3">CCMP125</strain>
    </source>
</reference>
<feature type="compositionally biased region" description="Low complexity" evidence="1">
    <location>
        <begin position="101"/>
        <end position="112"/>
    </location>
</feature>
<feature type="compositionally biased region" description="Low complexity" evidence="1">
    <location>
        <begin position="454"/>
        <end position="465"/>
    </location>
</feature>
<dbReference type="AlphaFoldDB" id="A0A7S3DQD2"/>
<feature type="compositionally biased region" description="Low complexity" evidence="1">
    <location>
        <begin position="34"/>
        <end position="44"/>
    </location>
</feature>
<organism evidence="3">
    <name type="scientific">Entomoneis paludosa</name>
    <dbReference type="NCBI Taxonomy" id="265537"/>
    <lineage>
        <taxon>Eukaryota</taxon>
        <taxon>Sar</taxon>
        <taxon>Stramenopiles</taxon>
        <taxon>Ochrophyta</taxon>
        <taxon>Bacillariophyta</taxon>
        <taxon>Bacillariophyceae</taxon>
        <taxon>Bacillariophycidae</taxon>
        <taxon>Entomoneidaceae</taxon>
        <taxon>Entomoneis</taxon>
    </lineage>
</organism>
<dbReference type="PANTHER" id="PTHR48125">
    <property type="entry name" value="LP07818P1"/>
    <property type="match status" value="1"/>
</dbReference>
<evidence type="ECO:0000256" key="1">
    <source>
        <dbReference type="SAM" id="MobiDB-lite"/>
    </source>
</evidence>
<feature type="compositionally biased region" description="Basic and acidic residues" evidence="1">
    <location>
        <begin position="268"/>
        <end position="279"/>
    </location>
</feature>
<dbReference type="InterPro" id="IPR049227">
    <property type="entry name" value="DUF6824"/>
</dbReference>
<dbReference type="EMBL" id="HBHT01019833">
    <property type="protein sequence ID" value="CAD9968612.1"/>
    <property type="molecule type" value="Transcribed_RNA"/>
</dbReference>
<dbReference type="Pfam" id="PF20710">
    <property type="entry name" value="DUF6824"/>
    <property type="match status" value="1"/>
</dbReference>
<feature type="region of interest" description="Disordered" evidence="1">
    <location>
        <begin position="95"/>
        <end position="114"/>
    </location>
</feature>
<proteinExistence type="predicted"/>
<name>A0A7S3DQD2_9STRA</name>
<sequence length="465" mass="49127">MTDDNSEHSGDAASTAAAEAEETASQSEPEEASAKPTEAVAAAAKKGDDDNEEEEEEEEEDSKSDAKSVDSQQQLAQDQYPPHDKNDHMMMLLNKNKSNKPKPQNPSSANSNMKRTHTAIFKRKGESQPLKDIETPEDTDVLSGRGNFVNYHPGNLMFRELVQKHKLAYVACPKPQKSGFAELIVADLRAQGARFLCRNESTKLWHDIGDKKALMKTRQALREGAPDIAERLTTPRQPGMAHAAAAAAAARPVSQTHATLLAMAKHREKQEEAKRKADGGNDGADSANKKHKSDGRGPPNLHVLSEVADLDQSQALNVLSDVATVRGGGGMPPGIPPSYAAALYPFGAPPNAGFPYGYPMAPSPFAAPPSAAALLMQHPDPRLAAAEARLAAAEARLAAAAAADPRLLATPGMPPGMGGLYPYAMPPPMAAAQQQHSLALLQAAAAQPRDPQEAASGTPAPSATA</sequence>
<evidence type="ECO:0000259" key="2">
    <source>
        <dbReference type="Pfam" id="PF20710"/>
    </source>
</evidence>
<evidence type="ECO:0000313" key="3">
    <source>
        <dbReference type="EMBL" id="CAD9968612.1"/>
    </source>
</evidence>
<dbReference type="PANTHER" id="PTHR48125:SF10">
    <property type="entry name" value="OS12G0136300 PROTEIN"/>
    <property type="match status" value="1"/>
</dbReference>
<feature type="region of interest" description="Disordered" evidence="1">
    <location>
        <begin position="265"/>
        <end position="302"/>
    </location>
</feature>
<protein>
    <recommendedName>
        <fullName evidence="2">DUF6824 domain-containing protein</fullName>
    </recommendedName>
</protein>
<feature type="compositionally biased region" description="Acidic residues" evidence="1">
    <location>
        <begin position="49"/>
        <end position="62"/>
    </location>
</feature>
<feature type="region of interest" description="Disordered" evidence="1">
    <location>
        <begin position="1"/>
        <end position="88"/>
    </location>
</feature>
<accession>A0A7S3DQD2</accession>
<gene>
    <name evidence="3" type="ORF">APAL1065_LOCUS13293</name>
</gene>
<feature type="region of interest" description="Disordered" evidence="1">
    <location>
        <begin position="442"/>
        <end position="465"/>
    </location>
</feature>
<feature type="domain" description="DUF6824" evidence="2">
    <location>
        <begin position="140"/>
        <end position="223"/>
    </location>
</feature>
<feature type="compositionally biased region" description="Low complexity" evidence="1">
    <location>
        <begin position="12"/>
        <end position="27"/>
    </location>
</feature>
<feature type="compositionally biased region" description="Basic and acidic residues" evidence="1">
    <location>
        <begin position="1"/>
        <end position="10"/>
    </location>
</feature>